<sequence>MTKVNQDYNETPYFRTYVTNVFSVLFVLYGIVMLVNKPVWGTVIAVSGGILWRMNSRGSKLKSLAVLLAGALLFLLISRLFWYNGLQVMNTSVLFVLQAFYFTGTVFGLGSLYSVLTSMDKSVEKRPISKYVVHGVYFLTGLLILPYCLFYFYGIIIFEGVQPELLLPVAIFFCWLLLYIVQTTIFNCSKRKAWSGISLITVLTLYVVTRWAEII</sequence>
<feature type="transmembrane region" description="Helical" evidence="1">
    <location>
        <begin position="131"/>
        <end position="153"/>
    </location>
</feature>
<keyword evidence="1" id="KW-0812">Transmembrane</keyword>
<feature type="transmembrane region" description="Helical" evidence="1">
    <location>
        <begin position="165"/>
        <end position="181"/>
    </location>
</feature>
<proteinExistence type="predicted"/>
<dbReference type="EMBL" id="JBHTCP010000052">
    <property type="protein sequence ID" value="MFC7373579.1"/>
    <property type="molecule type" value="Genomic_DNA"/>
</dbReference>
<feature type="transmembrane region" description="Helical" evidence="1">
    <location>
        <begin position="20"/>
        <end position="52"/>
    </location>
</feature>
<evidence type="ECO:0000313" key="3">
    <source>
        <dbReference type="Proteomes" id="UP001596549"/>
    </source>
</evidence>
<feature type="transmembrane region" description="Helical" evidence="1">
    <location>
        <begin position="193"/>
        <end position="212"/>
    </location>
</feature>
<accession>A0ABW2NSQ5</accession>
<protein>
    <submittedName>
        <fullName evidence="2">Uncharacterized protein</fullName>
    </submittedName>
</protein>
<keyword evidence="1" id="KW-1133">Transmembrane helix</keyword>
<evidence type="ECO:0000313" key="2">
    <source>
        <dbReference type="EMBL" id="MFC7373579.1"/>
    </source>
</evidence>
<dbReference type="Proteomes" id="UP001596549">
    <property type="component" value="Unassembled WGS sequence"/>
</dbReference>
<keyword evidence="1" id="KW-0472">Membrane</keyword>
<evidence type="ECO:0000256" key="1">
    <source>
        <dbReference type="SAM" id="Phobius"/>
    </source>
</evidence>
<comment type="caution">
    <text evidence="2">The sequence shown here is derived from an EMBL/GenBank/DDBJ whole genome shotgun (WGS) entry which is preliminary data.</text>
</comment>
<name>A0ABW2NSQ5_9BACL</name>
<keyword evidence="3" id="KW-1185">Reference proteome</keyword>
<gene>
    <name evidence="2" type="ORF">ACFQPF_18200</name>
</gene>
<reference evidence="3" key="1">
    <citation type="journal article" date="2019" name="Int. J. Syst. Evol. Microbiol.">
        <title>The Global Catalogue of Microorganisms (GCM) 10K type strain sequencing project: providing services to taxonomists for standard genome sequencing and annotation.</title>
        <authorList>
            <consortium name="The Broad Institute Genomics Platform"/>
            <consortium name="The Broad Institute Genome Sequencing Center for Infectious Disease"/>
            <person name="Wu L."/>
            <person name="Ma J."/>
        </authorList>
    </citation>
    <scope>NUCLEOTIDE SEQUENCE [LARGE SCALE GENOMIC DNA]</scope>
    <source>
        <strain evidence="3">NBRC 106396</strain>
    </source>
</reference>
<feature type="transmembrane region" description="Helical" evidence="1">
    <location>
        <begin position="95"/>
        <end position="119"/>
    </location>
</feature>
<dbReference type="RefSeq" id="WP_379751642.1">
    <property type="nucleotide sequence ID" value="NZ_JBHTCP010000052.1"/>
</dbReference>
<feature type="transmembrane region" description="Helical" evidence="1">
    <location>
        <begin position="64"/>
        <end position="83"/>
    </location>
</feature>
<organism evidence="2 3">
    <name type="scientific">Fictibacillus iocasae</name>
    <dbReference type="NCBI Taxonomy" id="2715437"/>
    <lineage>
        <taxon>Bacteria</taxon>
        <taxon>Bacillati</taxon>
        <taxon>Bacillota</taxon>
        <taxon>Bacilli</taxon>
        <taxon>Bacillales</taxon>
        <taxon>Fictibacillaceae</taxon>
        <taxon>Fictibacillus</taxon>
    </lineage>
</organism>